<dbReference type="HOGENOM" id="CLU_024648_5_2_11"/>
<dbReference type="PRINTS" id="PR00420">
    <property type="entry name" value="RNGMNOXGNASE"/>
</dbReference>
<proteinExistence type="predicted"/>
<evidence type="ECO:0000313" key="2">
    <source>
        <dbReference type="EMBL" id="ADG97413.1"/>
    </source>
</evidence>
<evidence type="ECO:0000313" key="3">
    <source>
        <dbReference type="Proteomes" id="UP000002247"/>
    </source>
</evidence>
<gene>
    <name evidence="2" type="ordered locus">Srot_0939</name>
</gene>
<dbReference type="eggNOG" id="COG0644">
    <property type="taxonomic scope" value="Bacteria"/>
</dbReference>
<dbReference type="STRING" id="640132.Srot_0939"/>
<dbReference type="PANTHER" id="PTHR42685:SF22">
    <property type="entry name" value="CONDITIONED MEDIUM FACTOR RECEPTOR 1"/>
    <property type="match status" value="1"/>
</dbReference>
<dbReference type="Gene3D" id="3.50.50.60">
    <property type="entry name" value="FAD/NAD(P)-binding domain"/>
    <property type="match status" value="1"/>
</dbReference>
<sequence>MACQPWSTDLLVVGAGPAGSSAAAWAARGGREVLLVDAAVFPRDKTCGDGLTPRAVKELAALGLGDWVRSRVMVQSLVFAGAGKEVERFWPRGSFPSYASAVPRTVLDDRLRELAVASGARMLQGEKAVDVESDGDRVLAVVLNTPQGIRRIRCQKLIVADGSRSTVGTALGRVWHRNTPYGVAVRAYMPSEHAERQKMVLHWDAVQNDQGRAELGYGWVFPLGEASGRANIGVGRIAVAPEQRVGGLRSQLVRHAARLRGRFGLFGEPDQFASALLPLGGAVTGVSGRNWMLVGDAAGCVYPLNGEGIDYALETGRLAAAQLGAEDFAELWPNLLRTRFGAEFSLARRMLGVVSDPGRFRAAMGAAFRLPPRLSEATMLRIASNLVSEEDHDLIAWISRKAGALSRRYDREPLFGAHPM</sequence>
<name>D6ZEN9_SEGRD</name>
<reference evidence="2 3" key="1">
    <citation type="journal article" date="2010" name="Stand. Genomic Sci.">
        <title>Complete genome sequence of Segniliparus rotundus type strain (CDC 1076).</title>
        <authorList>
            <person name="Sikorski J."/>
            <person name="Lapidus A."/>
            <person name="Copeland A."/>
            <person name="Misra M."/>
            <person name="Glavina Del Rio T."/>
            <person name="Nolan M."/>
            <person name="Lucas S."/>
            <person name="Chen F."/>
            <person name="Tice H."/>
            <person name="Cheng J.F."/>
            <person name="Jando M."/>
            <person name="Schneider S."/>
            <person name="Bruce D."/>
            <person name="Goodwin L."/>
            <person name="Pitluck S."/>
            <person name="Liolios K."/>
            <person name="Mikhailova N."/>
            <person name="Pati A."/>
            <person name="Ivanova N."/>
            <person name="Mavromatis K."/>
            <person name="Chen A."/>
            <person name="Palaniappan K."/>
            <person name="Chertkov O."/>
            <person name="Land M."/>
            <person name="Hauser L."/>
            <person name="Chang Y.J."/>
            <person name="Jeffries C.D."/>
            <person name="Brettin T."/>
            <person name="Detter J.C."/>
            <person name="Han C."/>
            <person name="Rohde M."/>
            <person name="Goker M."/>
            <person name="Bristow J."/>
            <person name="Eisen J.A."/>
            <person name="Markowitz V."/>
            <person name="Hugenholtz P."/>
            <person name="Kyrpides N.C."/>
            <person name="Klenk H.P."/>
        </authorList>
    </citation>
    <scope>NUCLEOTIDE SEQUENCE [LARGE SCALE GENOMIC DNA]</scope>
    <source>
        <strain evidence="3">ATCC BAA-972 / CDC 1076 / CIP 108378 / DSM 44985 / JCM 13578</strain>
    </source>
</reference>
<dbReference type="SUPFAM" id="SSF51905">
    <property type="entry name" value="FAD/NAD(P)-binding domain"/>
    <property type="match status" value="1"/>
</dbReference>
<dbReference type="KEGG" id="srt:Srot_0939"/>
<protein>
    <submittedName>
        <fullName evidence="2">Geranylgeranyl reductase</fullName>
    </submittedName>
</protein>
<dbReference type="NCBIfam" id="TIGR02032">
    <property type="entry name" value="GG-red-SF"/>
    <property type="match status" value="1"/>
</dbReference>
<dbReference type="OrthoDB" id="9795712at2"/>
<dbReference type="Proteomes" id="UP000002247">
    <property type="component" value="Chromosome"/>
</dbReference>
<feature type="domain" description="FAD-binding" evidence="1">
    <location>
        <begin position="8"/>
        <end position="314"/>
    </location>
</feature>
<organism evidence="2 3">
    <name type="scientific">Segniliparus rotundus (strain ATCC BAA-972 / CDC 1076 / CIP 108378 / DSM 44985 / JCM 13578)</name>
    <dbReference type="NCBI Taxonomy" id="640132"/>
    <lineage>
        <taxon>Bacteria</taxon>
        <taxon>Bacillati</taxon>
        <taxon>Actinomycetota</taxon>
        <taxon>Actinomycetes</taxon>
        <taxon>Mycobacteriales</taxon>
        <taxon>Segniliparaceae</taxon>
        <taxon>Segniliparus</taxon>
    </lineage>
</organism>
<dbReference type="PANTHER" id="PTHR42685">
    <property type="entry name" value="GERANYLGERANYL DIPHOSPHATE REDUCTASE"/>
    <property type="match status" value="1"/>
</dbReference>
<dbReference type="GO" id="GO:0071949">
    <property type="term" value="F:FAD binding"/>
    <property type="evidence" value="ECO:0007669"/>
    <property type="project" value="InterPro"/>
</dbReference>
<accession>D6ZEN9</accession>
<dbReference type="InterPro" id="IPR050407">
    <property type="entry name" value="Geranylgeranyl_reductase"/>
</dbReference>
<dbReference type="RefSeq" id="WP_013137869.1">
    <property type="nucleotide sequence ID" value="NC_014168.1"/>
</dbReference>
<dbReference type="AlphaFoldDB" id="D6ZEN9"/>
<dbReference type="InterPro" id="IPR036188">
    <property type="entry name" value="FAD/NAD-bd_sf"/>
</dbReference>
<dbReference type="Pfam" id="PF01494">
    <property type="entry name" value="FAD_binding_3"/>
    <property type="match status" value="1"/>
</dbReference>
<dbReference type="EMBL" id="CP001958">
    <property type="protein sequence ID" value="ADG97413.1"/>
    <property type="molecule type" value="Genomic_DNA"/>
</dbReference>
<dbReference type="InterPro" id="IPR011777">
    <property type="entry name" value="Geranylgeranyl_Rdtase_fam"/>
</dbReference>
<dbReference type="InterPro" id="IPR002938">
    <property type="entry name" value="FAD-bd"/>
</dbReference>
<evidence type="ECO:0000259" key="1">
    <source>
        <dbReference type="Pfam" id="PF01494"/>
    </source>
</evidence>
<keyword evidence="3" id="KW-1185">Reference proteome</keyword>
<dbReference type="GO" id="GO:0016628">
    <property type="term" value="F:oxidoreductase activity, acting on the CH-CH group of donors, NAD or NADP as acceptor"/>
    <property type="evidence" value="ECO:0007669"/>
    <property type="project" value="InterPro"/>
</dbReference>